<name>A0A517NLR5_9BACT</name>
<keyword evidence="2" id="KW-1185">Reference proteome</keyword>
<evidence type="ECO:0008006" key="3">
    <source>
        <dbReference type="Google" id="ProtNLM"/>
    </source>
</evidence>
<dbReference type="AlphaFoldDB" id="A0A517NLR5"/>
<dbReference type="InterPro" id="IPR007922">
    <property type="entry name" value="DciA-like"/>
</dbReference>
<dbReference type="RefSeq" id="WP_145415681.1">
    <property type="nucleotide sequence ID" value="NZ_CP036526.1"/>
</dbReference>
<reference evidence="1 2" key="1">
    <citation type="submission" date="2019-02" db="EMBL/GenBank/DDBJ databases">
        <title>Deep-cultivation of Planctomycetes and their phenomic and genomic characterization uncovers novel biology.</title>
        <authorList>
            <person name="Wiegand S."/>
            <person name="Jogler M."/>
            <person name="Boedeker C."/>
            <person name="Pinto D."/>
            <person name="Vollmers J."/>
            <person name="Rivas-Marin E."/>
            <person name="Kohn T."/>
            <person name="Peeters S.H."/>
            <person name="Heuer A."/>
            <person name="Rast P."/>
            <person name="Oberbeckmann S."/>
            <person name="Bunk B."/>
            <person name="Jeske O."/>
            <person name="Meyerdierks A."/>
            <person name="Storesund J.E."/>
            <person name="Kallscheuer N."/>
            <person name="Luecker S."/>
            <person name="Lage O.M."/>
            <person name="Pohl T."/>
            <person name="Merkel B.J."/>
            <person name="Hornburger P."/>
            <person name="Mueller R.-W."/>
            <person name="Bruemmer F."/>
            <person name="Labrenz M."/>
            <person name="Spormann A.M."/>
            <person name="Op den Camp H."/>
            <person name="Overmann J."/>
            <person name="Amann R."/>
            <person name="Jetten M.S.M."/>
            <person name="Mascher T."/>
            <person name="Medema M.H."/>
            <person name="Devos D.P."/>
            <person name="Kaster A.-K."/>
            <person name="Ovreas L."/>
            <person name="Rohde M."/>
            <person name="Galperin M.Y."/>
            <person name="Jogler C."/>
        </authorList>
    </citation>
    <scope>NUCLEOTIDE SEQUENCE [LARGE SCALE GENOMIC DNA]</scope>
    <source>
        <strain evidence="1 2">K23_9</strain>
    </source>
</reference>
<dbReference type="OrthoDB" id="276252at2"/>
<dbReference type="PANTHER" id="PTHR36456:SF1">
    <property type="entry name" value="UPF0232 PROTEIN SCO3875"/>
    <property type="match status" value="1"/>
</dbReference>
<protein>
    <recommendedName>
        <fullName evidence="3">DUF721 domain-containing protein</fullName>
    </recommendedName>
</protein>
<gene>
    <name evidence="1" type="ORF">K239x_00060</name>
</gene>
<dbReference type="PANTHER" id="PTHR36456">
    <property type="entry name" value="UPF0232 PROTEIN SCO3875"/>
    <property type="match status" value="1"/>
</dbReference>
<dbReference type="EMBL" id="CP036526">
    <property type="protein sequence ID" value="QDT08077.1"/>
    <property type="molecule type" value="Genomic_DNA"/>
</dbReference>
<organism evidence="1 2">
    <name type="scientific">Stieleria marina</name>
    <dbReference type="NCBI Taxonomy" id="1930275"/>
    <lineage>
        <taxon>Bacteria</taxon>
        <taxon>Pseudomonadati</taxon>
        <taxon>Planctomycetota</taxon>
        <taxon>Planctomycetia</taxon>
        <taxon>Pirellulales</taxon>
        <taxon>Pirellulaceae</taxon>
        <taxon>Stieleria</taxon>
    </lineage>
</organism>
<dbReference type="Pfam" id="PF05258">
    <property type="entry name" value="DciA"/>
    <property type="match status" value="1"/>
</dbReference>
<evidence type="ECO:0000313" key="2">
    <source>
        <dbReference type="Proteomes" id="UP000319817"/>
    </source>
</evidence>
<evidence type="ECO:0000313" key="1">
    <source>
        <dbReference type="EMBL" id="QDT08077.1"/>
    </source>
</evidence>
<dbReference type="Proteomes" id="UP000319817">
    <property type="component" value="Chromosome"/>
</dbReference>
<accession>A0A517NLR5</accession>
<sequence>MSDKPRVQRISTLVSQLMSRRGYAQMIAGEDFHATIGMAVGGQLGSAITVGKLKRGVLQIYAADSVSLQELNFQKRSILKQIQKDLPQSKVTDVRFRILTK</sequence>
<proteinExistence type="predicted"/>